<evidence type="ECO:0000256" key="1">
    <source>
        <dbReference type="ARBA" id="ARBA00009477"/>
    </source>
</evidence>
<dbReference type="OrthoDB" id="9806939at2"/>
<dbReference type="Proteomes" id="UP000193900">
    <property type="component" value="Unassembled WGS sequence"/>
</dbReference>
<dbReference type="Gene3D" id="2.40.50.100">
    <property type="match status" value="2"/>
</dbReference>
<dbReference type="Gene3D" id="1.10.287.470">
    <property type="entry name" value="Helix hairpin bin"/>
    <property type="match status" value="2"/>
</dbReference>
<dbReference type="Pfam" id="PF25954">
    <property type="entry name" value="Beta-barrel_RND_2"/>
    <property type="match status" value="1"/>
</dbReference>
<dbReference type="GO" id="GO:0015562">
    <property type="term" value="F:efflux transmembrane transporter activity"/>
    <property type="evidence" value="ECO:0007669"/>
    <property type="project" value="TreeGrafter"/>
</dbReference>
<dbReference type="InterPro" id="IPR058792">
    <property type="entry name" value="Beta-barrel_RND_2"/>
</dbReference>
<reference evidence="5 6" key="1">
    <citation type="submission" date="2017-03" db="EMBL/GenBank/DDBJ databases">
        <authorList>
            <person name="Afonso C.L."/>
            <person name="Miller P.J."/>
            <person name="Scott M.A."/>
            <person name="Spackman E."/>
            <person name="Goraichik I."/>
            <person name="Dimitrov K.M."/>
            <person name="Suarez D.L."/>
            <person name="Swayne D.E."/>
        </authorList>
    </citation>
    <scope>NUCLEOTIDE SEQUENCE [LARGE SCALE GENOMIC DNA]</scope>
    <source>
        <strain evidence="5 6">CECT 7023</strain>
    </source>
</reference>
<feature type="coiled-coil region" evidence="2">
    <location>
        <begin position="117"/>
        <end position="259"/>
    </location>
</feature>
<comment type="similarity">
    <text evidence="1">Belongs to the membrane fusion protein (MFP) (TC 8.A.1) family.</text>
</comment>
<feature type="region of interest" description="Disordered" evidence="3">
    <location>
        <begin position="452"/>
        <end position="474"/>
    </location>
</feature>
<dbReference type="RefSeq" id="WP_085879345.1">
    <property type="nucleotide sequence ID" value="NZ_FWFZ01000011.1"/>
</dbReference>
<accession>A0A1Y5T4R5</accession>
<dbReference type="PANTHER" id="PTHR30469:SF29">
    <property type="entry name" value="BLR2860 PROTEIN"/>
    <property type="match status" value="1"/>
</dbReference>
<dbReference type="SUPFAM" id="SSF111369">
    <property type="entry name" value="HlyD-like secretion proteins"/>
    <property type="match status" value="2"/>
</dbReference>
<proteinExistence type="inferred from homology"/>
<dbReference type="EMBL" id="FWFZ01000011">
    <property type="protein sequence ID" value="SLN55218.1"/>
    <property type="molecule type" value="Genomic_DNA"/>
</dbReference>
<evidence type="ECO:0000313" key="5">
    <source>
        <dbReference type="EMBL" id="SLN55218.1"/>
    </source>
</evidence>
<gene>
    <name evidence="5" type="primary">bepF_2</name>
    <name evidence="5" type="ORF">ROA7023_02506</name>
</gene>
<dbReference type="Gene3D" id="2.40.420.20">
    <property type="match status" value="1"/>
</dbReference>
<evidence type="ECO:0000313" key="6">
    <source>
        <dbReference type="Proteomes" id="UP000193900"/>
    </source>
</evidence>
<evidence type="ECO:0000256" key="3">
    <source>
        <dbReference type="SAM" id="MobiDB-lite"/>
    </source>
</evidence>
<evidence type="ECO:0000256" key="2">
    <source>
        <dbReference type="SAM" id="Coils"/>
    </source>
</evidence>
<protein>
    <submittedName>
        <fullName evidence="5">Efflux pump periplasmic linker BepF</fullName>
    </submittedName>
</protein>
<dbReference type="InterPro" id="IPR006143">
    <property type="entry name" value="RND_pump_MFP"/>
</dbReference>
<organism evidence="5 6">
    <name type="scientific">Roseisalinus antarcticus</name>
    <dbReference type="NCBI Taxonomy" id="254357"/>
    <lineage>
        <taxon>Bacteria</taxon>
        <taxon>Pseudomonadati</taxon>
        <taxon>Pseudomonadota</taxon>
        <taxon>Alphaproteobacteria</taxon>
        <taxon>Rhodobacterales</taxon>
        <taxon>Roseobacteraceae</taxon>
        <taxon>Roseisalinus</taxon>
    </lineage>
</organism>
<keyword evidence="2" id="KW-0175">Coiled coil</keyword>
<feature type="domain" description="CusB-like beta-barrel" evidence="4">
    <location>
        <begin position="298"/>
        <end position="365"/>
    </location>
</feature>
<name>A0A1Y5T4R5_9RHOB</name>
<evidence type="ECO:0000259" key="4">
    <source>
        <dbReference type="Pfam" id="PF25954"/>
    </source>
</evidence>
<sequence length="474" mass="48931">MKLMPLLTAAIVTAVLYMLVIERDALLAFAQVAPADESTDAGGEPEMEAVRVVAVHSTASSIDNAVVLRGRTEAARQVEVRAEISGLVMSAPRRKGAMVETGEILCELDPGTRQASLEEAIGRLEEARARLPEAQAGIPAAEAMQAEAVARIAEAESRVAEARAKLTEAEINENAATRLSQDGFASETRVANATAALESARAAVSSAEASLTSARAQTQSAEAGVEGARAAVQGAQAGIQSAEAAVASARQAISQLSIKAPFGGLMETDAAETGTLLQPGGLCATIIQLDPIKVVGFVPEARIAEVKLGALAGARLSSGRELTGQVSYLSRSADPTTRTFRVEITVDNSDLSILDGQTADILIQTEGRTAHLLPQSALTLDDDGALGVRLVDDDSRALFAPVTLLRDTAQGVWLTGLPEMADVIVVGQEYVIDGVPVDPTYRDADALPAEATGDAAAGGAAQGLLPADPEDVDG</sequence>
<feature type="compositionally biased region" description="Low complexity" evidence="3">
    <location>
        <begin position="452"/>
        <end position="467"/>
    </location>
</feature>
<dbReference type="AlphaFoldDB" id="A0A1Y5T4R5"/>
<dbReference type="NCBIfam" id="TIGR01730">
    <property type="entry name" value="RND_mfp"/>
    <property type="match status" value="1"/>
</dbReference>
<dbReference type="Gene3D" id="2.40.30.170">
    <property type="match status" value="1"/>
</dbReference>
<dbReference type="GO" id="GO:1990281">
    <property type="term" value="C:efflux pump complex"/>
    <property type="evidence" value="ECO:0007669"/>
    <property type="project" value="TreeGrafter"/>
</dbReference>
<dbReference type="PANTHER" id="PTHR30469">
    <property type="entry name" value="MULTIDRUG RESISTANCE PROTEIN MDTA"/>
    <property type="match status" value="1"/>
</dbReference>
<keyword evidence="6" id="KW-1185">Reference proteome</keyword>